<feature type="region of interest" description="Disordered" evidence="1">
    <location>
        <begin position="84"/>
        <end position="156"/>
    </location>
</feature>
<gene>
    <name evidence="3" type="ORF">HPULCUR_006572</name>
</gene>
<evidence type="ECO:0000313" key="3">
    <source>
        <dbReference type="EMBL" id="GAA5801130.1"/>
    </source>
</evidence>
<evidence type="ECO:0000259" key="2">
    <source>
        <dbReference type="PROSITE" id="PS50090"/>
    </source>
</evidence>
<comment type="caution">
    <text evidence="3">The sequence shown here is derived from an EMBL/GenBank/DDBJ whole genome shotgun (WGS) entry which is preliminary data.</text>
</comment>
<accession>A0ABP9Y375</accession>
<dbReference type="Proteomes" id="UP001476247">
    <property type="component" value="Unassembled WGS sequence"/>
</dbReference>
<feature type="domain" description="Myb-like" evidence="2">
    <location>
        <begin position="149"/>
        <end position="205"/>
    </location>
</feature>
<name>A0ABP9Y375_9FUNG</name>
<evidence type="ECO:0000256" key="1">
    <source>
        <dbReference type="SAM" id="MobiDB-lite"/>
    </source>
</evidence>
<feature type="compositionally biased region" description="Low complexity" evidence="1">
    <location>
        <begin position="84"/>
        <end position="100"/>
    </location>
</feature>
<protein>
    <recommendedName>
        <fullName evidence="2">Myb-like domain-containing protein</fullName>
    </recommendedName>
</protein>
<organism evidence="3 4">
    <name type="scientific">Helicostylum pulchrum</name>
    <dbReference type="NCBI Taxonomy" id="562976"/>
    <lineage>
        <taxon>Eukaryota</taxon>
        <taxon>Fungi</taxon>
        <taxon>Fungi incertae sedis</taxon>
        <taxon>Mucoromycota</taxon>
        <taxon>Mucoromycotina</taxon>
        <taxon>Mucoromycetes</taxon>
        <taxon>Mucorales</taxon>
        <taxon>Mucorineae</taxon>
        <taxon>Mucoraceae</taxon>
        <taxon>Helicostylum</taxon>
    </lineage>
</organism>
<dbReference type="InterPro" id="IPR001005">
    <property type="entry name" value="SANT/Myb"/>
</dbReference>
<dbReference type="EMBL" id="BAABUJ010000018">
    <property type="protein sequence ID" value="GAA5801130.1"/>
    <property type="molecule type" value="Genomic_DNA"/>
</dbReference>
<sequence>MSNHYTHFMDYETGAIEGLLKLKQPTEHFATLSPIHPLQQENIHRLPSLSDLLLPFNQDQPLYSPSDDTASTYQASLIPPLSASTSFSSLRSCTSSTKSTPKASLLSRAATFTGRRRGRPRKPTEIKNVDMSYQATDHSTESTAAAATTPASNKPRWQEAERLELLEAIVKEKELDDMTTIRWDRISLAVGRAKKACKDQWRRELLPNLMRGLRPSTKKTDT</sequence>
<dbReference type="PROSITE" id="PS50090">
    <property type="entry name" value="MYB_LIKE"/>
    <property type="match status" value="1"/>
</dbReference>
<dbReference type="SUPFAM" id="SSF46689">
    <property type="entry name" value="Homeodomain-like"/>
    <property type="match status" value="1"/>
</dbReference>
<keyword evidence="4" id="KW-1185">Reference proteome</keyword>
<proteinExistence type="predicted"/>
<dbReference type="InterPro" id="IPR009057">
    <property type="entry name" value="Homeodomain-like_sf"/>
</dbReference>
<evidence type="ECO:0000313" key="4">
    <source>
        <dbReference type="Proteomes" id="UP001476247"/>
    </source>
</evidence>
<feature type="compositionally biased region" description="Low complexity" evidence="1">
    <location>
        <begin position="135"/>
        <end position="152"/>
    </location>
</feature>
<reference evidence="3 4" key="1">
    <citation type="submission" date="2024-04" db="EMBL/GenBank/DDBJ databases">
        <title>genome sequences of Mucor flavus KT1a and Helicostylum pulchrum KT1b strains isolation_sourced from the surface of a dry-aged beef.</title>
        <authorList>
            <person name="Toyotome T."/>
            <person name="Hosono M."/>
            <person name="Torimaru M."/>
            <person name="Fukuda K."/>
            <person name="Mikami N."/>
        </authorList>
    </citation>
    <scope>NUCLEOTIDE SEQUENCE [LARGE SCALE GENOMIC DNA]</scope>
    <source>
        <strain evidence="3 4">KT1b</strain>
    </source>
</reference>